<evidence type="ECO:0000256" key="6">
    <source>
        <dbReference type="SAM" id="Phobius"/>
    </source>
</evidence>
<feature type="transmembrane region" description="Helical" evidence="6">
    <location>
        <begin position="240"/>
        <end position="256"/>
    </location>
</feature>
<evidence type="ECO:0000256" key="4">
    <source>
        <dbReference type="ARBA" id="ARBA00023136"/>
    </source>
</evidence>
<dbReference type="InterPro" id="IPR003945">
    <property type="entry name" value="NU5C-like"/>
</dbReference>
<feature type="transmembrane region" description="Helical" evidence="6">
    <location>
        <begin position="626"/>
        <end position="648"/>
    </location>
</feature>
<dbReference type="Proteomes" id="UP001596122">
    <property type="component" value="Unassembled WGS sequence"/>
</dbReference>
<evidence type="ECO:0000256" key="1">
    <source>
        <dbReference type="ARBA" id="ARBA00004127"/>
    </source>
</evidence>
<dbReference type="PRINTS" id="PR01434">
    <property type="entry name" value="NADHDHGNASE5"/>
</dbReference>
<evidence type="ECO:0000256" key="2">
    <source>
        <dbReference type="ARBA" id="ARBA00022692"/>
    </source>
</evidence>
<keyword evidence="9" id="KW-1185">Reference proteome</keyword>
<feature type="transmembrane region" description="Helical" evidence="6">
    <location>
        <begin position="483"/>
        <end position="501"/>
    </location>
</feature>
<evidence type="ECO:0000313" key="9">
    <source>
        <dbReference type="Proteomes" id="UP001596122"/>
    </source>
</evidence>
<dbReference type="Gene3D" id="1.20.5.2700">
    <property type="match status" value="2"/>
</dbReference>
<evidence type="ECO:0000259" key="7">
    <source>
        <dbReference type="Pfam" id="PF00361"/>
    </source>
</evidence>
<dbReference type="RefSeq" id="WP_340267542.1">
    <property type="nucleotide sequence ID" value="NZ_JBBEOG010000002.1"/>
</dbReference>
<feature type="transmembrane region" description="Helical" evidence="6">
    <location>
        <begin position="206"/>
        <end position="228"/>
    </location>
</feature>
<keyword evidence="4 6" id="KW-0472">Membrane</keyword>
<dbReference type="Pfam" id="PF00361">
    <property type="entry name" value="Proton_antipo_M"/>
    <property type="match status" value="1"/>
</dbReference>
<reference evidence="9" key="1">
    <citation type="journal article" date="2019" name="Int. J. Syst. Evol. Microbiol.">
        <title>The Global Catalogue of Microorganisms (GCM) 10K type strain sequencing project: providing services to taxonomists for standard genome sequencing and annotation.</title>
        <authorList>
            <consortium name="The Broad Institute Genomics Platform"/>
            <consortium name="The Broad Institute Genome Sequencing Center for Infectious Disease"/>
            <person name="Wu L."/>
            <person name="Ma J."/>
        </authorList>
    </citation>
    <scope>NUCLEOTIDE SEQUENCE [LARGE SCALE GENOMIC DNA]</scope>
    <source>
        <strain evidence="9">CCUG 43114</strain>
    </source>
</reference>
<comment type="caution">
    <text evidence="8">The sequence shown here is derived from an EMBL/GenBank/DDBJ whole genome shotgun (WGS) entry which is preliminary data.</text>
</comment>
<feature type="transmembrane region" description="Helical" evidence="6">
    <location>
        <begin position="175"/>
        <end position="194"/>
    </location>
</feature>
<feature type="transmembrane region" description="Helical" evidence="6">
    <location>
        <begin position="296"/>
        <end position="314"/>
    </location>
</feature>
<feature type="transmembrane region" description="Helical" evidence="6">
    <location>
        <begin position="268"/>
        <end position="289"/>
    </location>
</feature>
<dbReference type="PANTHER" id="PTHR42829:SF2">
    <property type="entry name" value="NADH-UBIQUINONE OXIDOREDUCTASE CHAIN 5"/>
    <property type="match status" value="1"/>
</dbReference>
<feature type="transmembrane region" description="Helical" evidence="6">
    <location>
        <begin position="76"/>
        <end position="96"/>
    </location>
</feature>
<feature type="transmembrane region" description="Helical" evidence="6">
    <location>
        <begin position="442"/>
        <end position="463"/>
    </location>
</feature>
<comment type="subcellular location">
    <subcellularLocation>
        <location evidence="1">Endomembrane system</location>
        <topology evidence="1">Multi-pass membrane protein</topology>
    </subcellularLocation>
    <subcellularLocation>
        <location evidence="5">Membrane</location>
        <topology evidence="5">Multi-pass membrane protein</topology>
    </subcellularLocation>
</comment>
<gene>
    <name evidence="8" type="ORF">ACFPJ6_08595</name>
</gene>
<feature type="transmembrane region" description="Helical" evidence="6">
    <location>
        <begin position="398"/>
        <end position="422"/>
    </location>
</feature>
<protein>
    <submittedName>
        <fullName evidence="8">Proton-conducting transporter membrane subunit</fullName>
    </submittedName>
</protein>
<feature type="transmembrane region" description="Helical" evidence="6">
    <location>
        <begin position="34"/>
        <end position="56"/>
    </location>
</feature>
<keyword evidence="2 5" id="KW-0812">Transmembrane</keyword>
<name>A0ABW0GLV1_9MICO</name>
<feature type="transmembrane region" description="Helical" evidence="6">
    <location>
        <begin position="320"/>
        <end position="341"/>
    </location>
</feature>
<dbReference type="InterPro" id="IPR001750">
    <property type="entry name" value="ND/Mrp_TM"/>
</dbReference>
<keyword evidence="3 6" id="KW-1133">Transmembrane helix</keyword>
<dbReference type="PANTHER" id="PTHR42829">
    <property type="entry name" value="NADH-UBIQUINONE OXIDOREDUCTASE CHAIN 5"/>
    <property type="match status" value="1"/>
</dbReference>
<organism evidence="8 9">
    <name type="scientific">Aquipuribacter nitratireducens</name>
    <dbReference type="NCBI Taxonomy" id="650104"/>
    <lineage>
        <taxon>Bacteria</taxon>
        <taxon>Bacillati</taxon>
        <taxon>Actinomycetota</taxon>
        <taxon>Actinomycetes</taxon>
        <taxon>Micrococcales</taxon>
        <taxon>Intrasporangiaceae</taxon>
        <taxon>Aquipuribacter</taxon>
    </lineage>
</organism>
<dbReference type="EMBL" id="JBHSLD010000007">
    <property type="protein sequence ID" value="MFC5380847.1"/>
    <property type="molecule type" value="Genomic_DNA"/>
</dbReference>
<evidence type="ECO:0000313" key="8">
    <source>
        <dbReference type="EMBL" id="MFC5380847.1"/>
    </source>
</evidence>
<proteinExistence type="predicted"/>
<feature type="transmembrane region" description="Helical" evidence="6">
    <location>
        <begin position="134"/>
        <end position="154"/>
    </location>
</feature>
<accession>A0ABW0GLV1</accession>
<feature type="domain" description="NADH:quinone oxidoreductase/Mrp antiporter transmembrane" evidence="7">
    <location>
        <begin position="131"/>
        <end position="401"/>
    </location>
</feature>
<feature type="transmembrane region" description="Helical" evidence="6">
    <location>
        <begin position="108"/>
        <end position="128"/>
    </location>
</feature>
<evidence type="ECO:0000256" key="3">
    <source>
        <dbReference type="ARBA" id="ARBA00022989"/>
    </source>
</evidence>
<feature type="transmembrane region" description="Helical" evidence="6">
    <location>
        <begin position="6"/>
        <end position="27"/>
    </location>
</feature>
<feature type="transmembrane region" description="Helical" evidence="6">
    <location>
        <begin position="362"/>
        <end position="383"/>
    </location>
</feature>
<sequence>MSAALGGAALWALVLLPGLVGAVLCAAGRRAGPLAGPVALVTVVVVAGLAAAVAWWTPTVAAPFVLAELGLAVDALAALVVPAVAVVTALVVAWVVASGAREERVAAAPAAVHGVLLLFLAAVLLTATASTLPALLLGWEVMGAASYALIAAPWREHRAADAGLTAFLTTRAADLGLYVAVAAALAGGAGLGLADLPDAQGIWRDVAAAGLLVAALGKAAQLPFSAWLSRAMEGPSPVSALLHSAAMVAMGGYLLLRTSDLLAATGWAATAAAWVGVLTALLLGLVALTQSDLKQVLAASTASQLGFVVLAAGTSPSGGAAHLVAHAATKAALFLAAGVWLQVLGTKALDRLDGAARRTPGVGAAAVVAGCALAGVAPLSLWATKDAVLAGALETSPWLYACGLAAAAVAAAYAARLVTVLLRRPPAESPTPTAPVSGGQTAAVVALAAGAAGLGVLALPGLLDPLGRALTGAAPPHPGVVEVVGTAVLVLVVGAVVVVLTRRDAFPRATWAEGWLGLGRLTHAGVVRPVLGLAGWCARVDDHGVDRAVHAVATLALAAGAGAARADDGGLDAAVTRTSRGTVGLAGASARVDDGVVDAGVERVAAGARGLGRLARRPQTGRVDEYYLQLVTGLAVLLGLAVVLLLVVV</sequence>
<evidence type="ECO:0000256" key="5">
    <source>
        <dbReference type="RuleBase" id="RU000320"/>
    </source>
</evidence>